<name>A0AAD3TLL7_NEPGR</name>
<sequence>MCSDTSHLHLCPQSCLVSGLPVTQDDRLMSSSDAEEHIMVYGPAMRRNRIRYSELVGKCYLAEALWVVVGVCGGSRSGVLGPGVDWRATMAVDVT</sequence>
<keyword evidence="2" id="KW-1185">Reference proteome</keyword>
<gene>
    <name evidence="1" type="ORF">Nepgr_033977</name>
</gene>
<dbReference type="AlphaFoldDB" id="A0AAD3TLL7"/>
<evidence type="ECO:0000313" key="2">
    <source>
        <dbReference type="Proteomes" id="UP001279734"/>
    </source>
</evidence>
<dbReference type="Proteomes" id="UP001279734">
    <property type="component" value="Unassembled WGS sequence"/>
</dbReference>
<organism evidence="1 2">
    <name type="scientific">Nepenthes gracilis</name>
    <name type="common">Slender pitcher plant</name>
    <dbReference type="NCBI Taxonomy" id="150966"/>
    <lineage>
        <taxon>Eukaryota</taxon>
        <taxon>Viridiplantae</taxon>
        <taxon>Streptophyta</taxon>
        <taxon>Embryophyta</taxon>
        <taxon>Tracheophyta</taxon>
        <taxon>Spermatophyta</taxon>
        <taxon>Magnoliopsida</taxon>
        <taxon>eudicotyledons</taxon>
        <taxon>Gunneridae</taxon>
        <taxon>Pentapetalae</taxon>
        <taxon>Caryophyllales</taxon>
        <taxon>Nepenthaceae</taxon>
        <taxon>Nepenthes</taxon>
    </lineage>
</organism>
<protein>
    <submittedName>
        <fullName evidence="1">Uncharacterized protein</fullName>
    </submittedName>
</protein>
<accession>A0AAD3TLL7</accession>
<proteinExistence type="predicted"/>
<comment type="caution">
    <text evidence="1">The sequence shown here is derived from an EMBL/GenBank/DDBJ whole genome shotgun (WGS) entry which is preliminary data.</text>
</comment>
<dbReference type="EMBL" id="BSYO01000103">
    <property type="protein sequence ID" value="GMH32133.1"/>
    <property type="molecule type" value="Genomic_DNA"/>
</dbReference>
<reference evidence="1" key="1">
    <citation type="submission" date="2023-05" db="EMBL/GenBank/DDBJ databases">
        <title>Nepenthes gracilis genome sequencing.</title>
        <authorList>
            <person name="Fukushima K."/>
        </authorList>
    </citation>
    <scope>NUCLEOTIDE SEQUENCE</scope>
    <source>
        <strain evidence="1">SING2019-196</strain>
    </source>
</reference>
<evidence type="ECO:0000313" key="1">
    <source>
        <dbReference type="EMBL" id="GMH32133.1"/>
    </source>
</evidence>